<evidence type="ECO:0000313" key="8">
    <source>
        <dbReference type="Proteomes" id="UP001295684"/>
    </source>
</evidence>
<dbReference type="SUPFAM" id="SSF47072">
    <property type="entry name" value="Cysteine alpha-hairpin motif"/>
    <property type="match status" value="1"/>
</dbReference>
<dbReference type="AlphaFoldDB" id="A0A7S3KA98"/>
<comment type="subcellular location">
    <subcellularLocation>
        <location evidence="1">Cytoplasm</location>
    </subcellularLocation>
</comment>
<evidence type="ECO:0000256" key="4">
    <source>
        <dbReference type="ARBA" id="ARBA00038223"/>
    </source>
</evidence>
<dbReference type="PANTHER" id="PTHR21107:SF2">
    <property type="entry name" value="CYTOCHROME C OXIDASE ASSEMBLY PROTEIN COX19"/>
    <property type="match status" value="1"/>
</dbReference>
<dbReference type="GO" id="GO:0005758">
    <property type="term" value="C:mitochondrial intermembrane space"/>
    <property type="evidence" value="ECO:0007669"/>
    <property type="project" value="TreeGrafter"/>
</dbReference>
<comment type="similarity">
    <text evidence="4">Belongs to the COX19 family.</text>
</comment>
<dbReference type="InterPro" id="IPR009069">
    <property type="entry name" value="Cys_alpha_HP_mot_SF"/>
</dbReference>
<evidence type="ECO:0000256" key="3">
    <source>
        <dbReference type="ARBA" id="ARBA00023157"/>
    </source>
</evidence>
<feature type="non-terminal residue" evidence="6">
    <location>
        <position position="120"/>
    </location>
</feature>
<evidence type="ECO:0000256" key="1">
    <source>
        <dbReference type="ARBA" id="ARBA00004496"/>
    </source>
</evidence>
<dbReference type="InterPro" id="IPR051383">
    <property type="entry name" value="COX19"/>
</dbReference>
<keyword evidence="8" id="KW-1185">Reference proteome</keyword>
<organism evidence="6">
    <name type="scientific">Euplotes crassus</name>
    <dbReference type="NCBI Taxonomy" id="5936"/>
    <lineage>
        <taxon>Eukaryota</taxon>
        <taxon>Sar</taxon>
        <taxon>Alveolata</taxon>
        <taxon>Ciliophora</taxon>
        <taxon>Intramacronucleata</taxon>
        <taxon>Spirotrichea</taxon>
        <taxon>Hypotrichia</taxon>
        <taxon>Euplotida</taxon>
        <taxon>Euplotidae</taxon>
        <taxon>Moneuplotes</taxon>
    </lineage>
</organism>
<reference evidence="7" key="2">
    <citation type="submission" date="2023-07" db="EMBL/GenBank/DDBJ databases">
        <authorList>
            <consortium name="AG Swart"/>
            <person name="Singh M."/>
            <person name="Singh A."/>
            <person name="Seah K."/>
            <person name="Emmerich C."/>
        </authorList>
    </citation>
    <scope>NUCLEOTIDE SEQUENCE</scope>
    <source>
        <strain evidence="7">DP1</strain>
    </source>
</reference>
<accession>A0A7S3KA98</accession>
<proteinExistence type="inferred from homology"/>
<evidence type="ECO:0000256" key="5">
    <source>
        <dbReference type="ARBA" id="ARBA00039385"/>
    </source>
</evidence>
<evidence type="ECO:0000256" key="2">
    <source>
        <dbReference type="ARBA" id="ARBA00022490"/>
    </source>
</evidence>
<dbReference type="PROSITE" id="PS51808">
    <property type="entry name" value="CHCH"/>
    <property type="match status" value="1"/>
</dbReference>
<dbReference type="PANTHER" id="PTHR21107">
    <property type="entry name" value="CYTOCHROME C OXIDASE ASSEMBLY PROTEIN COX19"/>
    <property type="match status" value="1"/>
</dbReference>
<gene>
    <name evidence="6" type="ORF">ECRA1380_LOCUS3674</name>
    <name evidence="7" type="ORF">ECRASSUSDP1_LOCUS27220</name>
</gene>
<name>A0A7S3KA98_EUPCR</name>
<dbReference type="EMBL" id="CAMPGE010028086">
    <property type="protein sequence ID" value="CAI2385640.1"/>
    <property type="molecule type" value="Genomic_DNA"/>
</dbReference>
<dbReference type="Proteomes" id="UP001295684">
    <property type="component" value="Unassembled WGS sequence"/>
</dbReference>
<evidence type="ECO:0000313" key="6">
    <source>
        <dbReference type="EMBL" id="CAE0378715.1"/>
    </source>
</evidence>
<dbReference type="OrthoDB" id="268594at2759"/>
<keyword evidence="2" id="KW-0963">Cytoplasm</keyword>
<dbReference type="EMBL" id="HBIK01007794">
    <property type="protein sequence ID" value="CAE0378715.1"/>
    <property type="molecule type" value="Transcribed_RNA"/>
</dbReference>
<sequence length="120" mass="14462">MPRQGRTPVTAPDKGAFPLDHFHECQSFSKLYNDCLMKHQLMPKRCQKFQMDYLECRMKNNLMEQESFDKLGFNETTSWNTEEEMKRDLFTKLVEIHKMADRNIYRMQGYDHVDNNIYNV</sequence>
<reference evidence="6" key="1">
    <citation type="submission" date="2021-01" db="EMBL/GenBank/DDBJ databases">
        <authorList>
            <person name="Corre E."/>
            <person name="Pelletier E."/>
            <person name="Niang G."/>
            <person name="Scheremetjew M."/>
            <person name="Finn R."/>
            <person name="Kale V."/>
            <person name="Holt S."/>
            <person name="Cochrane G."/>
            <person name="Meng A."/>
            <person name="Brown T."/>
            <person name="Cohen L."/>
        </authorList>
    </citation>
    <scope>NUCLEOTIDE SEQUENCE</scope>
    <source>
        <strain evidence="6">CT5</strain>
    </source>
</reference>
<protein>
    <recommendedName>
        <fullName evidence="5">Cytochrome c oxidase assembly protein COX19</fullName>
    </recommendedName>
</protein>
<evidence type="ECO:0000313" key="7">
    <source>
        <dbReference type="EMBL" id="CAI2385640.1"/>
    </source>
</evidence>
<dbReference type="GO" id="GO:0033617">
    <property type="term" value="P:mitochondrial respiratory chain complex IV assembly"/>
    <property type="evidence" value="ECO:0007669"/>
    <property type="project" value="TreeGrafter"/>
</dbReference>
<keyword evidence="3" id="KW-1015">Disulfide bond</keyword>